<dbReference type="InterPro" id="IPR033455">
    <property type="entry name" value="AbiEi_3_N"/>
</dbReference>
<dbReference type="Pfam" id="PF11459">
    <property type="entry name" value="AbiEi_3"/>
    <property type="match status" value="1"/>
</dbReference>
<dbReference type="EMBL" id="JBHRTG010000019">
    <property type="protein sequence ID" value="MFC3166123.1"/>
    <property type="molecule type" value="Genomic_DNA"/>
</dbReference>
<reference evidence="3" key="1">
    <citation type="journal article" date="2019" name="Int. J. Syst. Evol. Microbiol.">
        <title>The Global Catalogue of Microorganisms (GCM) 10K type strain sequencing project: providing services to taxonomists for standard genome sequencing and annotation.</title>
        <authorList>
            <consortium name="The Broad Institute Genomics Platform"/>
            <consortium name="The Broad Institute Genome Sequencing Center for Infectious Disease"/>
            <person name="Wu L."/>
            <person name="Ma J."/>
        </authorList>
    </citation>
    <scope>NUCLEOTIDE SEQUENCE [LARGE SCALE GENOMIC DNA]</scope>
    <source>
        <strain evidence="3">KCTC 52231</strain>
    </source>
</reference>
<proteinExistence type="predicted"/>
<evidence type="ECO:0000313" key="2">
    <source>
        <dbReference type="EMBL" id="MFC3166123.1"/>
    </source>
</evidence>
<accession>A0ABV7I6C5</accession>
<sequence length="272" mass="30468">MSTPKEAKLKNVLEAVPAGFVADAPWLDSRGISRFLTRKYVDSGWLERLERGVFRRPAPQPAPLDWRTCLLSLQHIMSYKIHAGGITALGEQGYRHYLPLGAPAPVWLYGDDIPSWVPRLRLDAPLITRGTSLFTDPGLGLIENKSASAPTTPWGWALRMSSPERALLEALDELPAHESFHNLDMVFQGLATLSPRRLTALLQSCRKIKVRRLFFVFADRHKHSWRERLNPDDFELGAGDRALVKGGKIHPRYRIMVPSEFVETSTGAGDGP</sequence>
<evidence type="ECO:0000259" key="1">
    <source>
        <dbReference type="Pfam" id="PF17194"/>
    </source>
</evidence>
<organism evidence="2 3">
    <name type="scientific">Ciceribacter thiooxidans</name>
    <dbReference type="NCBI Taxonomy" id="1969821"/>
    <lineage>
        <taxon>Bacteria</taxon>
        <taxon>Pseudomonadati</taxon>
        <taxon>Pseudomonadota</taxon>
        <taxon>Alphaproteobacteria</taxon>
        <taxon>Hyphomicrobiales</taxon>
        <taxon>Rhizobiaceae</taxon>
        <taxon>Ciceribacter</taxon>
    </lineage>
</organism>
<feature type="domain" description="Transcriptional regulator AbiEi antitoxin N-terminal" evidence="1">
    <location>
        <begin position="6"/>
        <end position="100"/>
    </location>
</feature>
<dbReference type="RefSeq" id="WP_182308782.1">
    <property type="nucleotide sequence ID" value="NZ_CP059897.1"/>
</dbReference>
<gene>
    <name evidence="2" type="ORF">ACFOHV_22840</name>
</gene>
<dbReference type="Pfam" id="PF17194">
    <property type="entry name" value="AbiEi_3_N"/>
    <property type="match status" value="1"/>
</dbReference>
<protein>
    <submittedName>
        <fullName evidence="2">Type IV toxin-antitoxin system AbiEi family antitoxin domain-containing protein</fullName>
    </submittedName>
</protein>
<evidence type="ECO:0000313" key="3">
    <source>
        <dbReference type="Proteomes" id="UP001595647"/>
    </source>
</evidence>
<name>A0ABV7I6C5_9HYPH</name>
<keyword evidence="3" id="KW-1185">Reference proteome</keyword>
<comment type="caution">
    <text evidence="2">The sequence shown here is derived from an EMBL/GenBank/DDBJ whole genome shotgun (WGS) entry which is preliminary data.</text>
</comment>
<dbReference type="InterPro" id="IPR021561">
    <property type="entry name" value="AbiEi_3"/>
</dbReference>
<dbReference type="Proteomes" id="UP001595647">
    <property type="component" value="Unassembled WGS sequence"/>
</dbReference>